<dbReference type="Pfam" id="PF06588">
    <property type="entry name" value="Muskelin_N"/>
    <property type="match status" value="1"/>
</dbReference>
<dbReference type="InterPro" id="IPR010565">
    <property type="entry name" value="Muskelin_N"/>
</dbReference>
<dbReference type="SUPFAM" id="SSF49785">
    <property type="entry name" value="Galactose-binding domain-like"/>
    <property type="match status" value="1"/>
</dbReference>
<dbReference type="Gene3D" id="2.120.10.80">
    <property type="entry name" value="Kelch-type beta propeller"/>
    <property type="match status" value="2"/>
</dbReference>
<keyword evidence="5" id="KW-1185">Reference proteome</keyword>
<dbReference type="Proteomes" id="UP001642483">
    <property type="component" value="Unassembled WGS sequence"/>
</dbReference>
<accession>A0ABP0GJR7</accession>
<evidence type="ECO:0000313" key="5">
    <source>
        <dbReference type="Proteomes" id="UP001642483"/>
    </source>
</evidence>
<dbReference type="Pfam" id="PF24681">
    <property type="entry name" value="Kelch_KLHDC2_KLHL20_DRC7"/>
    <property type="match status" value="1"/>
</dbReference>
<evidence type="ECO:0000313" key="4">
    <source>
        <dbReference type="EMBL" id="CAK8690450.1"/>
    </source>
</evidence>
<dbReference type="InterPro" id="IPR000421">
    <property type="entry name" value="FA58C"/>
</dbReference>
<keyword evidence="2" id="KW-0677">Repeat</keyword>
<dbReference type="InterPro" id="IPR006652">
    <property type="entry name" value="Kelch_1"/>
</dbReference>
<dbReference type="SUPFAM" id="SSF117281">
    <property type="entry name" value="Kelch motif"/>
    <property type="match status" value="1"/>
</dbReference>
<comment type="caution">
    <text evidence="4">The sequence shown here is derived from an EMBL/GenBank/DDBJ whole genome shotgun (WGS) entry which is preliminary data.</text>
</comment>
<evidence type="ECO:0000259" key="3">
    <source>
        <dbReference type="PROSITE" id="PS50022"/>
    </source>
</evidence>
<dbReference type="Gene3D" id="2.60.120.260">
    <property type="entry name" value="Galactose-binding domain-like"/>
    <property type="match status" value="1"/>
</dbReference>
<dbReference type="PANTHER" id="PTHR15526">
    <property type="entry name" value="MUSKELIN"/>
    <property type="match status" value="1"/>
</dbReference>
<dbReference type="InterPro" id="IPR006594">
    <property type="entry name" value="LisH"/>
</dbReference>
<dbReference type="PROSITE" id="PS50896">
    <property type="entry name" value="LISH"/>
    <property type="match status" value="1"/>
</dbReference>
<dbReference type="PROSITE" id="PS50022">
    <property type="entry name" value="FA58C_3"/>
    <property type="match status" value="1"/>
</dbReference>
<reference evidence="4 5" key="1">
    <citation type="submission" date="2024-02" db="EMBL/GenBank/DDBJ databases">
        <authorList>
            <person name="Daric V."/>
            <person name="Darras S."/>
        </authorList>
    </citation>
    <scope>NUCLEOTIDE SEQUENCE [LARGE SCALE GENOMIC DNA]</scope>
</reference>
<evidence type="ECO:0000256" key="2">
    <source>
        <dbReference type="ARBA" id="ARBA00022737"/>
    </source>
</evidence>
<dbReference type="InterPro" id="IPR008979">
    <property type="entry name" value="Galactose-bd-like_sf"/>
</dbReference>
<proteinExistence type="predicted"/>
<keyword evidence="1" id="KW-0880">Kelch repeat</keyword>
<gene>
    <name evidence="4" type="ORF">CVLEPA_LOCUS23067</name>
</gene>
<dbReference type="Pfam" id="PF01344">
    <property type="entry name" value="Kelch_1"/>
    <property type="match status" value="1"/>
</dbReference>
<dbReference type="InterPro" id="IPR015915">
    <property type="entry name" value="Kelch-typ_b-propeller"/>
</dbReference>
<dbReference type="PANTHER" id="PTHR15526:SF5">
    <property type="entry name" value="MUSKELIN"/>
    <property type="match status" value="1"/>
</dbReference>
<protein>
    <recommendedName>
        <fullName evidence="3">F5/8 type C domain-containing protein</fullName>
    </recommendedName>
</protein>
<sequence>MNFDTLNKDKVLDYTIHKWSSYSHNYVPENILANQPDRQSSRWSSETNNPPQFLILKLAEPAIACSITFGKYEKTHVCNLRKFKVLASLEEQNFVEILQGGLKNDSNPETFTLKHTIHGQPFPCRFIKIVPLLTWGPSYNFSIWHVKLHGVNAPEVVQPCLHWYYKYREIQAIRLCLKHFRQHNYMEAFDALRKKTNILLEDPILSELHTALVHEGDFEKSEVIIKKLIADDIFRHYIHQNNYKPHWQPVTLKKTGSIVQKPGMRGGHQMCMDHVHNCIYLLGGWNGSEDLADFWVFSCKDSEWTCLSKNTKEDGGPSARSCHKMCIDCNDEKIYTLGRYLDASKRTHERVVNDFYVFDIKSNTWKLISPDVALVGGPQLIFDHQMCYDDESRSIFVFGGRVLTPNCGPRSGSISPSNRSDERSEFSGLYSYHVDTDTWHLLREDSGNAGPQDIRSRIGHSMLLDKKQRRLYIFGGQRSKEYINDFFYYDIGQNQVATLSDGTKKENGLPSGFTQRATINSESGEIYVLSGISKDREKREENMHNSFWVYVIRDNRWTCVYKNEPQSASSHANNFLNLSFEGLPNFAADKPSSSDMESGIRGPEPCPRYAHQLVYDFERNVHYMFGGNPGRTSQPKLRLDDFWSLHLSRLSKSDLLRKCRYVIRKQKFREIVSVNLVAALNYLQTTVSAAVDHDNKEQAADFRSLASTLFGDMEAFESNYPSGGQEATRLVYSNADDAYVERTELFDQLVKYFPEDMTQPSENLLDLIVL</sequence>
<feature type="domain" description="F5/8 type C" evidence="3">
    <location>
        <begin position="1"/>
        <end position="151"/>
    </location>
</feature>
<evidence type="ECO:0000256" key="1">
    <source>
        <dbReference type="ARBA" id="ARBA00022441"/>
    </source>
</evidence>
<dbReference type="InterPro" id="IPR052456">
    <property type="entry name" value="CTLH_complex_component"/>
</dbReference>
<organism evidence="4 5">
    <name type="scientific">Clavelina lepadiformis</name>
    <name type="common">Light-bulb sea squirt</name>
    <name type="synonym">Ascidia lepadiformis</name>
    <dbReference type="NCBI Taxonomy" id="159417"/>
    <lineage>
        <taxon>Eukaryota</taxon>
        <taxon>Metazoa</taxon>
        <taxon>Chordata</taxon>
        <taxon>Tunicata</taxon>
        <taxon>Ascidiacea</taxon>
        <taxon>Aplousobranchia</taxon>
        <taxon>Clavelinidae</taxon>
        <taxon>Clavelina</taxon>
    </lineage>
</organism>
<name>A0ABP0GJR7_CLALP</name>
<dbReference type="EMBL" id="CAWYQH010000119">
    <property type="protein sequence ID" value="CAK8690450.1"/>
    <property type="molecule type" value="Genomic_DNA"/>
</dbReference>